<dbReference type="EMBL" id="GBRH01189241">
    <property type="protein sequence ID" value="JAE08655.1"/>
    <property type="molecule type" value="Transcribed_RNA"/>
</dbReference>
<organism evidence="2">
    <name type="scientific">Arundo donax</name>
    <name type="common">Giant reed</name>
    <name type="synonym">Donax arundinaceus</name>
    <dbReference type="NCBI Taxonomy" id="35708"/>
    <lineage>
        <taxon>Eukaryota</taxon>
        <taxon>Viridiplantae</taxon>
        <taxon>Streptophyta</taxon>
        <taxon>Embryophyta</taxon>
        <taxon>Tracheophyta</taxon>
        <taxon>Spermatophyta</taxon>
        <taxon>Magnoliopsida</taxon>
        <taxon>Liliopsida</taxon>
        <taxon>Poales</taxon>
        <taxon>Poaceae</taxon>
        <taxon>PACMAD clade</taxon>
        <taxon>Arundinoideae</taxon>
        <taxon>Arundineae</taxon>
        <taxon>Arundo</taxon>
    </lineage>
</organism>
<accession>A0A0A9F6N0</accession>
<protein>
    <submittedName>
        <fullName evidence="2">Uncharacterized protein</fullName>
    </submittedName>
</protein>
<name>A0A0A9F6N0_ARUDO</name>
<feature type="region of interest" description="Disordered" evidence="1">
    <location>
        <begin position="1"/>
        <end position="28"/>
    </location>
</feature>
<reference evidence="2" key="2">
    <citation type="journal article" date="2015" name="Data Brief">
        <title>Shoot transcriptome of the giant reed, Arundo donax.</title>
        <authorList>
            <person name="Barrero R.A."/>
            <person name="Guerrero F.D."/>
            <person name="Moolhuijzen P."/>
            <person name="Goolsby J.A."/>
            <person name="Tidwell J."/>
            <person name="Bellgard S.E."/>
            <person name="Bellgard M.I."/>
        </authorList>
    </citation>
    <scope>NUCLEOTIDE SEQUENCE</scope>
    <source>
        <tissue evidence="2">Shoot tissue taken approximately 20 cm above the soil surface</tissue>
    </source>
</reference>
<reference evidence="2" key="1">
    <citation type="submission" date="2014-09" db="EMBL/GenBank/DDBJ databases">
        <authorList>
            <person name="Magalhaes I.L.F."/>
            <person name="Oliveira U."/>
            <person name="Santos F.R."/>
            <person name="Vidigal T.H.D.A."/>
            <person name="Brescovit A.D."/>
            <person name="Santos A.J."/>
        </authorList>
    </citation>
    <scope>NUCLEOTIDE SEQUENCE</scope>
    <source>
        <tissue evidence="2">Shoot tissue taken approximately 20 cm above the soil surface</tissue>
    </source>
</reference>
<proteinExistence type="predicted"/>
<sequence length="91" mass="10940">MEEDVEMGFEAPLKRDHEVEVQGEEEAAKKRKIEFEAERRCAEVDKSDWWLDEVGDEEMYRDYYAWEAGQFREFWDSFFCGLYGSFEDESA</sequence>
<evidence type="ECO:0000256" key="1">
    <source>
        <dbReference type="SAM" id="MobiDB-lite"/>
    </source>
</evidence>
<evidence type="ECO:0000313" key="2">
    <source>
        <dbReference type="EMBL" id="JAE08655.1"/>
    </source>
</evidence>
<dbReference type="AlphaFoldDB" id="A0A0A9F6N0"/>